<accession>A0ABW0MB87</accession>
<evidence type="ECO:0000313" key="3">
    <source>
        <dbReference type="EMBL" id="MFC5475089.1"/>
    </source>
</evidence>
<comment type="caution">
    <text evidence="3">The sequence shown here is derived from an EMBL/GenBank/DDBJ whole genome shotgun (WGS) entry which is preliminary data.</text>
</comment>
<dbReference type="InterPro" id="IPR025263">
    <property type="entry name" value="YhdP_central"/>
</dbReference>
<dbReference type="EMBL" id="JBHSMT010000026">
    <property type="protein sequence ID" value="MFC5475089.1"/>
    <property type="molecule type" value="Genomic_DNA"/>
</dbReference>
<dbReference type="RefSeq" id="WP_378998195.1">
    <property type="nucleotide sequence ID" value="NZ_JBHSMT010000026.1"/>
</dbReference>
<proteinExistence type="predicted"/>
<reference evidence="4" key="1">
    <citation type="journal article" date="2019" name="Int. J. Syst. Evol. Microbiol.">
        <title>The Global Catalogue of Microorganisms (GCM) 10K type strain sequencing project: providing services to taxonomists for standard genome sequencing and annotation.</title>
        <authorList>
            <consortium name="The Broad Institute Genomics Platform"/>
            <consortium name="The Broad Institute Genome Sequencing Center for Infectious Disease"/>
            <person name="Wu L."/>
            <person name="Ma J."/>
        </authorList>
    </citation>
    <scope>NUCLEOTIDE SEQUENCE [LARGE SCALE GENOMIC DNA]</scope>
    <source>
        <strain evidence="4">JCM 17066</strain>
    </source>
</reference>
<keyword evidence="1" id="KW-0812">Transmembrane</keyword>
<dbReference type="NCBIfam" id="TIGR02099">
    <property type="entry name" value="YhdP family protein"/>
    <property type="match status" value="1"/>
</dbReference>
<dbReference type="InterPro" id="IPR011836">
    <property type="entry name" value="YhdP"/>
</dbReference>
<dbReference type="PANTHER" id="PTHR38690">
    <property type="entry name" value="PROTEASE-RELATED"/>
    <property type="match status" value="1"/>
</dbReference>
<name>A0ABW0MB87_9BURK</name>
<organism evidence="3 4">
    <name type="scientific">Paraherbaspirillum soli</name>
    <dbReference type="NCBI Taxonomy" id="631222"/>
    <lineage>
        <taxon>Bacteria</taxon>
        <taxon>Pseudomonadati</taxon>
        <taxon>Pseudomonadota</taxon>
        <taxon>Betaproteobacteria</taxon>
        <taxon>Burkholderiales</taxon>
        <taxon>Oxalobacteraceae</taxon>
        <taxon>Paraherbaspirillum</taxon>
    </lineage>
</organism>
<evidence type="ECO:0000313" key="4">
    <source>
        <dbReference type="Proteomes" id="UP001596045"/>
    </source>
</evidence>
<keyword evidence="4" id="KW-1185">Reference proteome</keyword>
<evidence type="ECO:0000256" key="1">
    <source>
        <dbReference type="SAM" id="Phobius"/>
    </source>
</evidence>
<keyword evidence="1" id="KW-1133">Transmembrane helix</keyword>
<dbReference type="Pfam" id="PF13116">
    <property type="entry name" value="YhdP"/>
    <property type="match status" value="1"/>
</dbReference>
<dbReference type="PANTHER" id="PTHR38690:SF1">
    <property type="entry name" value="PROTEASE"/>
    <property type="match status" value="1"/>
</dbReference>
<evidence type="ECO:0000259" key="2">
    <source>
        <dbReference type="Pfam" id="PF13116"/>
    </source>
</evidence>
<feature type="domain" description="YhdP central" evidence="2">
    <location>
        <begin position="33"/>
        <end position="1375"/>
    </location>
</feature>
<feature type="transmembrane region" description="Helical" evidence="1">
    <location>
        <begin position="35"/>
        <end position="62"/>
    </location>
</feature>
<gene>
    <name evidence="3" type="ORF">ACFPM8_14095</name>
</gene>
<sequence length="1395" mass="150407">MSEPQAKSPSSAGRLALCWRAGVAAYNHLNRATRLLVGALVGLLVVAYFLFCGLFLGLRYVVLPNIDHYKSNIEHIVSQAIDSPISIGQLHASWHGLQPYLALDNVVIHNKQGQAALTLPQVAATVSWRSLLVGGLRLDTLEINRPDLEIERDAQGNLFVAGILINPEEKKGGGAEWLLAQHQVVIRHGQVRWRDDLRRAPELALTDINLILRNRWRRHQLTVRATPPASFAAPLDVRADFVHPVFASKTADVTRWKGTLYTDLQNTDLTIWKAYVDYPLEVNQGKGGVRAWLDLDHGKVRDFTADLLLSDLSTRLRPDLQPLQLTQVSGRVSAHEEIGSKPADGKPTYGANGHTITLTNFSLNTADGLSLPQTTISESYLPAQGAQPEKYALHAEQLDLRTVADFVQRLPLTPAQIRMVNDFAPRGQLHDFSAQWQGAYPALVSYNVKGQFSGLSMNAQAPRAAVPKSAGHPAQAAVPGIPGIENLSGSIAATQDGGSLKLMSEQMQLNLPGYFQTPLLPFDKLDMQARWHFQQKDVLLQIDSMHFVQDGLVGSLSGSHLLPLQERHGEALGMTDLNATLSEFDLKKIGTYLPLHTPEHLRHWLVGALKDGTARDVNIKLKGDLADFPFRADPANNKTKGEFSVTGSIDNGTLEYDPGRFGQDGKQPLWPLLEKINGSFALDRSRLQIKANSAQTSAVALSDVSATLPDLMSHDGMLLIDGSGLGALQDFVRFTNNSPVAHWIGNFTSESEAKGNAKLQLSLQMPLAHGIDTKVTGSLQFLNNDVVLQKIIPPISNASGKLEFNEKGFNLNGIKGTFLGGPVQASGGTQADGKTLVKLEGTAGMEGLRANYPTPAMQKLLAHTSGNSRYNAAITIHEHHTELVVDSSLQGIALDLPEPLRKSANDAMPLKFEWLGAASDDAAMARDELRLTLGSAITARYQRQKPVNPPNGAANNAEWKVLRGGIGINAPVPEPDSGLAINLNAKSLNLDAWNNLTGGASDSAAPKAGAEAEPSAMAQYVEPNVVSARAGQLVLLGKTLENVVVGASHQKDVWQANIDSTQASGYVTWNQSHSGHGLGKVTARLSSLIIPQGSAADVGDVLEGKGGSKQIPGLDIIADDFQLLGKKLGRLELLANNVRANVGSEWRIRKLSIINPDAELKADGKWTTVNGDNTTSLTYALDVNNAGKLLERFGFAHVLRGAKGRMDGEASWKGLPFSMDIPTLSGQVNLDMAAGQFLKVDPGAAKLLGVLSLQALPRRLTLDFRDVFSDGFAFDSVVGTATIAQGKVRTDNFKMRSVSATVLMDGVADIASETQDLHVAVLPEINAGTASVVALAINPVIGISTFLAQLFLRDPLMRAFTFEYKISGSWSDPVVAKLERKTETSATTPEQSSGR</sequence>
<dbReference type="Proteomes" id="UP001596045">
    <property type="component" value="Unassembled WGS sequence"/>
</dbReference>
<protein>
    <submittedName>
        <fullName evidence="3">YhdP family protein</fullName>
    </submittedName>
</protein>
<keyword evidence="1" id="KW-0472">Membrane</keyword>